<keyword evidence="6" id="KW-1185">Reference proteome</keyword>
<dbReference type="Proteomes" id="UP000245207">
    <property type="component" value="Unassembled WGS sequence"/>
</dbReference>
<evidence type="ECO:0000256" key="3">
    <source>
        <dbReference type="ARBA" id="ARBA00022833"/>
    </source>
</evidence>
<dbReference type="EMBL" id="PKPP01008984">
    <property type="protein sequence ID" value="PWA49325.1"/>
    <property type="molecule type" value="Genomic_DNA"/>
</dbReference>
<dbReference type="STRING" id="35608.A0A2U1LK02"/>
<dbReference type="PANTHER" id="PTHR13848">
    <property type="entry name" value="PROTEIN YIPPEE-LIKE CG15309-RELATED"/>
    <property type="match status" value="1"/>
</dbReference>
<evidence type="ECO:0000313" key="6">
    <source>
        <dbReference type="Proteomes" id="UP000245207"/>
    </source>
</evidence>
<dbReference type="PROSITE" id="PS51792">
    <property type="entry name" value="YIPPEE"/>
    <property type="match status" value="1"/>
</dbReference>
<gene>
    <name evidence="5" type="ORF">CTI12_AA481550</name>
</gene>
<dbReference type="InterPro" id="IPR034751">
    <property type="entry name" value="Yippee"/>
</dbReference>
<dbReference type="Pfam" id="PF03226">
    <property type="entry name" value="Yippee-Mis18"/>
    <property type="match status" value="1"/>
</dbReference>
<protein>
    <submittedName>
        <fullName evidence="5">Yippee-like protein</fullName>
    </submittedName>
</protein>
<keyword evidence="2" id="KW-0479">Metal-binding</keyword>
<evidence type="ECO:0000256" key="1">
    <source>
        <dbReference type="ARBA" id="ARBA00005613"/>
    </source>
</evidence>
<evidence type="ECO:0000259" key="4">
    <source>
        <dbReference type="PROSITE" id="PS51792"/>
    </source>
</evidence>
<proteinExistence type="inferred from homology"/>
<name>A0A2U1LK02_ARTAN</name>
<accession>A0A2U1LK02</accession>
<comment type="similarity">
    <text evidence="1">Belongs to the yippee family.</text>
</comment>
<comment type="caution">
    <text evidence="5">The sequence shown here is derived from an EMBL/GenBank/DDBJ whole genome shotgun (WGS) entry which is preliminary data.</text>
</comment>
<feature type="domain" description="Yippee" evidence="4">
    <location>
        <begin position="139"/>
        <end position="238"/>
    </location>
</feature>
<dbReference type="GO" id="GO:0046872">
    <property type="term" value="F:metal ion binding"/>
    <property type="evidence" value="ECO:0007669"/>
    <property type="project" value="UniProtKB-KW"/>
</dbReference>
<dbReference type="InterPro" id="IPR039058">
    <property type="entry name" value="Yippee_fam"/>
</dbReference>
<organism evidence="5 6">
    <name type="scientific">Artemisia annua</name>
    <name type="common">Sweet wormwood</name>
    <dbReference type="NCBI Taxonomy" id="35608"/>
    <lineage>
        <taxon>Eukaryota</taxon>
        <taxon>Viridiplantae</taxon>
        <taxon>Streptophyta</taxon>
        <taxon>Embryophyta</taxon>
        <taxon>Tracheophyta</taxon>
        <taxon>Spermatophyta</taxon>
        <taxon>Magnoliopsida</taxon>
        <taxon>eudicotyledons</taxon>
        <taxon>Gunneridae</taxon>
        <taxon>Pentapetalae</taxon>
        <taxon>asterids</taxon>
        <taxon>campanulids</taxon>
        <taxon>Asterales</taxon>
        <taxon>Asteraceae</taxon>
        <taxon>Asteroideae</taxon>
        <taxon>Anthemideae</taxon>
        <taxon>Artemisiinae</taxon>
        <taxon>Artemisia</taxon>
    </lineage>
</organism>
<keyword evidence="3" id="KW-0862">Zinc</keyword>
<dbReference type="OrthoDB" id="6407410at2759"/>
<evidence type="ECO:0000256" key="2">
    <source>
        <dbReference type="ARBA" id="ARBA00022723"/>
    </source>
</evidence>
<reference evidence="5 6" key="1">
    <citation type="journal article" date="2018" name="Mol. Plant">
        <title>The genome of Artemisia annua provides insight into the evolution of Asteraceae family and artemisinin biosynthesis.</title>
        <authorList>
            <person name="Shen Q."/>
            <person name="Zhang L."/>
            <person name="Liao Z."/>
            <person name="Wang S."/>
            <person name="Yan T."/>
            <person name="Shi P."/>
            <person name="Liu M."/>
            <person name="Fu X."/>
            <person name="Pan Q."/>
            <person name="Wang Y."/>
            <person name="Lv Z."/>
            <person name="Lu X."/>
            <person name="Zhang F."/>
            <person name="Jiang W."/>
            <person name="Ma Y."/>
            <person name="Chen M."/>
            <person name="Hao X."/>
            <person name="Li L."/>
            <person name="Tang Y."/>
            <person name="Lv G."/>
            <person name="Zhou Y."/>
            <person name="Sun X."/>
            <person name="Brodelius P.E."/>
            <person name="Rose J.K.C."/>
            <person name="Tang K."/>
        </authorList>
    </citation>
    <scope>NUCLEOTIDE SEQUENCE [LARGE SCALE GENOMIC DNA]</scope>
    <source>
        <strain evidence="6">cv. Huhao1</strain>
        <tissue evidence="5">Leaf</tissue>
    </source>
</reference>
<evidence type="ECO:0000313" key="5">
    <source>
        <dbReference type="EMBL" id="PWA49325.1"/>
    </source>
</evidence>
<sequence>MDGLVRLLELAYSAGSVSVADVMRLGFEREVQEERGWFSFLYGWCVHVADRVAYLNAIIQELEVCSSDMSVAQLVVEVRSGDGLVFADSIIYFKAIRDFKAEKLANMQLFLQASAAHLGRRTQFLGRVTSSLAGYRVSLISYARHCFSYVILVEAVPLFSGLPSEMHGKAYLFSKVANVTVGVKEDRMMMTGLHTVADIFCVKCGSVVGWTYETAHEKNQKYKEGKSVLERFQLSGPDGTNYWVSHEAHIARSEQEQV</sequence>
<dbReference type="AlphaFoldDB" id="A0A2U1LK02"/>
<dbReference type="InterPro" id="IPR004910">
    <property type="entry name" value="Yippee/Mis18/Cereblon"/>
</dbReference>